<evidence type="ECO:0000259" key="9">
    <source>
        <dbReference type="PROSITE" id="PS50011"/>
    </source>
</evidence>
<evidence type="ECO:0000256" key="8">
    <source>
        <dbReference type="ARBA" id="ARBA00048679"/>
    </source>
</evidence>
<evidence type="ECO:0000256" key="2">
    <source>
        <dbReference type="ARBA" id="ARBA00022527"/>
    </source>
</evidence>
<comment type="caution">
    <text evidence="10">The sequence shown here is derived from an EMBL/GenBank/DDBJ whole genome shotgun (WGS) entry which is preliminary data.</text>
</comment>
<dbReference type="InterPro" id="IPR000719">
    <property type="entry name" value="Prot_kinase_dom"/>
</dbReference>
<evidence type="ECO:0000256" key="7">
    <source>
        <dbReference type="ARBA" id="ARBA00047899"/>
    </source>
</evidence>
<dbReference type="PANTHER" id="PTHR43671:SF98">
    <property type="entry name" value="SERINE_THREONINE-PROTEIN KINASE NEK11"/>
    <property type="match status" value="1"/>
</dbReference>
<dbReference type="EMBL" id="CAJJDM010000040">
    <property type="protein sequence ID" value="CAD8068092.1"/>
    <property type="molecule type" value="Genomic_DNA"/>
</dbReference>
<sequence>MSQYDLIIERIAITSGWLYEMEEKTNEKKIQLLALSPFEPFHQNFLQDEINFKATIQKTKLLRHYLRCVDLNKKYYLFEFVQGQSIQQIINKYRVKSESIPIEKINNYLKYLLEALYQLHKMKILGRVFSIENIIELQDNSITLMDFGFASELKQNQFNILAPPEIVSSMVETNGQRLNYSIEIDSWLLGAFLFNLVKLYPINSYLKGNKLNAYTYSNLEEYNLFLQQQIKENKYIKVEPSKYPKKLNKLIESLLTYDPKERLSFLDIYQSEYIKDLELEICDEQIQFYKNLNLTEIHQKIMLRDGITSNEFIQTSVLKQPLNPQSEIKNLQDIQSYEADHDFKIPQKIYLESVVPDVYQSEQVTQQSSHLLKLPYFMENQLEKFQRLFQILNLEQFRFVILNNTADEVVSLLSNKKFGLEYVIEYFLKKMAYLIMIEILGKLNSQKSQFTTSQEEWDNFQKLEKKTDLIKNINSQIQENINRLKNLNEQCYKDLAQNQLFNENIRNSVKQDKHFLQGNKAPETNIFGCTSNEFLKSGYRNITQYLYNYLVSKCQFDEMRTKQFSLILKTVLCHLINRIFDYDYINTQFKNIKSEKNNDITPETIYKFIESKENDEQKIQEIQYLVNKYFQNQTNN</sequence>
<dbReference type="OMA" id="TLMDFGF"/>
<reference evidence="10" key="1">
    <citation type="submission" date="2021-01" db="EMBL/GenBank/DDBJ databases">
        <authorList>
            <consortium name="Genoscope - CEA"/>
            <person name="William W."/>
        </authorList>
    </citation>
    <scope>NUCLEOTIDE SEQUENCE</scope>
</reference>
<dbReference type="EC" id="2.7.11.1" evidence="1"/>
<keyword evidence="11" id="KW-1185">Reference proteome</keyword>
<keyword evidence="3" id="KW-0808">Transferase</keyword>
<gene>
    <name evidence="10" type="ORF">PPRIM_AZ9-3.1.T0410320</name>
</gene>
<feature type="domain" description="Protein kinase" evidence="9">
    <location>
        <begin position="1"/>
        <end position="274"/>
    </location>
</feature>
<evidence type="ECO:0000256" key="1">
    <source>
        <dbReference type="ARBA" id="ARBA00012513"/>
    </source>
</evidence>
<dbReference type="PANTHER" id="PTHR43671">
    <property type="entry name" value="SERINE/THREONINE-PROTEIN KINASE NEK"/>
    <property type="match status" value="1"/>
</dbReference>
<organism evidence="10 11">
    <name type="scientific">Paramecium primaurelia</name>
    <dbReference type="NCBI Taxonomy" id="5886"/>
    <lineage>
        <taxon>Eukaryota</taxon>
        <taxon>Sar</taxon>
        <taxon>Alveolata</taxon>
        <taxon>Ciliophora</taxon>
        <taxon>Intramacronucleata</taxon>
        <taxon>Oligohymenophorea</taxon>
        <taxon>Peniculida</taxon>
        <taxon>Parameciidae</taxon>
        <taxon>Paramecium</taxon>
    </lineage>
</organism>
<name>A0A8S1LP15_PARPR</name>
<evidence type="ECO:0000256" key="5">
    <source>
        <dbReference type="ARBA" id="ARBA00022777"/>
    </source>
</evidence>
<evidence type="ECO:0000313" key="10">
    <source>
        <dbReference type="EMBL" id="CAD8068092.1"/>
    </source>
</evidence>
<dbReference type="InterPro" id="IPR050660">
    <property type="entry name" value="NEK_Ser/Thr_kinase"/>
</dbReference>
<evidence type="ECO:0000256" key="6">
    <source>
        <dbReference type="ARBA" id="ARBA00022840"/>
    </source>
</evidence>
<keyword evidence="5" id="KW-0418">Kinase</keyword>
<evidence type="ECO:0000313" key="11">
    <source>
        <dbReference type="Proteomes" id="UP000688137"/>
    </source>
</evidence>
<dbReference type="AlphaFoldDB" id="A0A8S1LP15"/>
<comment type="catalytic activity">
    <reaction evidence="7">
        <text>L-threonyl-[protein] + ATP = O-phospho-L-threonyl-[protein] + ADP + H(+)</text>
        <dbReference type="Rhea" id="RHEA:46608"/>
        <dbReference type="Rhea" id="RHEA-COMP:11060"/>
        <dbReference type="Rhea" id="RHEA-COMP:11605"/>
        <dbReference type="ChEBI" id="CHEBI:15378"/>
        <dbReference type="ChEBI" id="CHEBI:30013"/>
        <dbReference type="ChEBI" id="CHEBI:30616"/>
        <dbReference type="ChEBI" id="CHEBI:61977"/>
        <dbReference type="ChEBI" id="CHEBI:456216"/>
        <dbReference type="EC" id="2.7.11.1"/>
    </reaction>
</comment>
<dbReference type="SMART" id="SM00220">
    <property type="entry name" value="S_TKc"/>
    <property type="match status" value="1"/>
</dbReference>
<protein>
    <recommendedName>
        <fullName evidence="1">non-specific serine/threonine protein kinase</fullName>
        <ecNumber evidence="1">2.7.11.1</ecNumber>
    </recommendedName>
</protein>
<dbReference type="Proteomes" id="UP000688137">
    <property type="component" value="Unassembled WGS sequence"/>
</dbReference>
<evidence type="ECO:0000256" key="4">
    <source>
        <dbReference type="ARBA" id="ARBA00022741"/>
    </source>
</evidence>
<dbReference type="GO" id="GO:0005524">
    <property type="term" value="F:ATP binding"/>
    <property type="evidence" value="ECO:0007669"/>
    <property type="project" value="UniProtKB-KW"/>
</dbReference>
<dbReference type="GO" id="GO:0004674">
    <property type="term" value="F:protein serine/threonine kinase activity"/>
    <property type="evidence" value="ECO:0007669"/>
    <property type="project" value="UniProtKB-KW"/>
</dbReference>
<evidence type="ECO:0000256" key="3">
    <source>
        <dbReference type="ARBA" id="ARBA00022679"/>
    </source>
</evidence>
<accession>A0A8S1LP15</accession>
<dbReference type="PROSITE" id="PS50011">
    <property type="entry name" value="PROTEIN_KINASE_DOM"/>
    <property type="match status" value="1"/>
</dbReference>
<keyword evidence="6" id="KW-0067">ATP-binding</keyword>
<keyword evidence="2" id="KW-0723">Serine/threonine-protein kinase</keyword>
<comment type="catalytic activity">
    <reaction evidence="8">
        <text>L-seryl-[protein] + ATP = O-phospho-L-seryl-[protein] + ADP + H(+)</text>
        <dbReference type="Rhea" id="RHEA:17989"/>
        <dbReference type="Rhea" id="RHEA-COMP:9863"/>
        <dbReference type="Rhea" id="RHEA-COMP:11604"/>
        <dbReference type="ChEBI" id="CHEBI:15378"/>
        <dbReference type="ChEBI" id="CHEBI:29999"/>
        <dbReference type="ChEBI" id="CHEBI:30616"/>
        <dbReference type="ChEBI" id="CHEBI:83421"/>
        <dbReference type="ChEBI" id="CHEBI:456216"/>
        <dbReference type="EC" id="2.7.11.1"/>
    </reaction>
</comment>
<dbReference type="Pfam" id="PF00069">
    <property type="entry name" value="Pkinase"/>
    <property type="match status" value="1"/>
</dbReference>
<proteinExistence type="predicted"/>
<keyword evidence="4" id="KW-0547">Nucleotide-binding</keyword>